<evidence type="ECO:0000259" key="7">
    <source>
        <dbReference type="Pfam" id="PF04091"/>
    </source>
</evidence>
<keyword evidence="4" id="KW-0175">Coiled coil</keyword>
<accession>A0A9P8NUY0</accession>
<evidence type="ECO:0000256" key="3">
    <source>
        <dbReference type="ARBA" id="ARBA00022483"/>
    </source>
</evidence>
<dbReference type="AlphaFoldDB" id="A0A9P8NUY0"/>
<evidence type="ECO:0000313" key="9">
    <source>
        <dbReference type="EMBL" id="KAH3660788.1"/>
    </source>
</evidence>
<dbReference type="Pfam" id="PF04091">
    <property type="entry name" value="Sec15_C"/>
    <property type="match status" value="1"/>
</dbReference>
<dbReference type="InterPro" id="IPR048359">
    <property type="entry name" value="EXOC6_Sec15_N"/>
</dbReference>
<gene>
    <name evidence="9" type="ORF">OGATHE_005120</name>
</gene>
<dbReference type="PANTHER" id="PTHR12702">
    <property type="entry name" value="SEC15"/>
    <property type="match status" value="1"/>
</dbReference>
<dbReference type="InterPro" id="IPR042045">
    <property type="entry name" value="EXOC6/Sec15_C_dom1"/>
</dbReference>
<keyword evidence="3 5" id="KW-0268">Exocytosis</keyword>
<protein>
    <recommendedName>
        <fullName evidence="5">Exocyst complex component SEC15</fullName>
    </recommendedName>
</protein>
<dbReference type="Proteomes" id="UP000788993">
    <property type="component" value="Unassembled WGS sequence"/>
</dbReference>
<reference evidence="9" key="1">
    <citation type="journal article" date="2021" name="Open Biol.">
        <title>Shared evolutionary footprints suggest mitochondrial oxidative damage underlies multiple complex I losses in fungi.</title>
        <authorList>
            <person name="Schikora-Tamarit M.A."/>
            <person name="Marcet-Houben M."/>
            <person name="Nosek J."/>
            <person name="Gabaldon T."/>
        </authorList>
    </citation>
    <scope>NUCLEOTIDE SEQUENCE</scope>
    <source>
        <strain evidence="9">NCAIM Y.01608</strain>
    </source>
</reference>
<keyword evidence="10" id="KW-1185">Reference proteome</keyword>
<evidence type="ECO:0000259" key="8">
    <source>
        <dbReference type="Pfam" id="PF20651"/>
    </source>
</evidence>
<comment type="function">
    <text evidence="5">Component of the exocyst complex involved in the docking of exocytic vesicles with fusion sites on the plasma membrane.</text>
</comment>
<evidence type="ECO:0000256" key="2">
    <source>
        <dbReference type="ARBA" id="ARBA00022448"/>
    </source>
</evidence>
<feature type="compositionally biased region" description="Polar residues" evidence="6">
    <location>
        <begin position="812"/>
        <end position="824"/>
    </location>
</feature>
<dbReference type="GO" id="GO:0016020">
    <property type="term" value="C:membrane"/>
    <property type="evidence" value="ECO:0007669"/>
    <property type="project" value="TreeGrafter"/>
</dbReference>
<dbReference type="GO" id="GO:0000145">
    <property type="term" value="C:exocyst"/>
    <property type="evidence" value="ECO:0007669"/>
    <property type="project" value="UniProtKB-UniRule"/>
</dbReference>
<dbReference type="EMBL" id="JAEUBD010001468">
    <property type="protein sequence ID" value="KAH3660788.1"/>
    <property type="molecule type" value="Genomic_DNA"/>
</dbReference>
<feature type="domain" description="Exocyst complex component EXOC6/Sec15 N-terminal" evidence="8">
    <location>
        <begin position="52"/>
        <end position="221"/>
    </location>
</feature>
<sequence>MTSKLDINPQKNDNDSLIQYALTSDDYLDQFVPIIKAELANKESLEDLISRLDSAYKEEEDTLEGASFTSVDKLTSSIENISEVSKTSGQIGQEIASINGQLRKTGLDYLDKKKTALKYKRLHNKISETTLTINLCLDMLDKTNKVFELFHNKSYYKALINLNLLMKSRSEDIEMFEFTQKIHNSLPTIKQLIIDETFNQLIRWFNVSFEKNLTSIGEQMFEHFEKLNQAWAEQQQQDESLLPFKVNTPLERAFRDDELKSFNPLSNDKVQIDLGPVYHSIMVFELIDEFDRLKDDFSNELLRKRDRLIYPIREALATQKLDMFSNNESLKIVIYSLAAFFVTDRMIAAKTEYQLRNKKQTDDLFSSVITKFVPVLKRHIEKYHDDSQNLKDLNEIIGIFVQILENYEFNVEALYEVLIMLFQQYINTLTKDFELDYQNLSLEENPQPITIENKTQLNNVQANCFHKFKDTITEFPVVLPFSIIYVATCLKMRAFIHDVYDFVGKYYVHQNTEILKLIGKSVDHVLINIVLKDLKTKIDSSYKEEVSQNLINLEFFSRSVIEIENYLNYSNDPTIARCRSSSLLTRLRSQKEFQAIQSKAEEGMFDMVDSKIDMLFDMVDFDWESKEVNEEPSIGIKDMGLFLENIFMLDFSHLPYTIKSLLLIRTFDKIVNFFKQSIYQTDFITNESIMNFETDIKYIESIIPGLKQQNTSTRHLTADSDTSNSTFQTIFAGLTQIIDLLKDGNLEAYKDETTRMRKFNTILPEEAIELIQKLENYQVLKREMSEPEQQEHIDPNSGSNGDSARSMFGFKRSNTTASFTSPSKMSMFKRQIS</sequence>
<evidence type="ECO:0000256" key="5">
    <source>
        <dbReference type="PIRNR" id="PIRNR025007"/>
    </source>
</evidence>
<dbReference type="InterPro" id="IPR007225">
    <property type="entry name" value="EXOC6/Sec15"/>
</dbReference>
<dbReference type="InterPro" id="IPR046361">
    <property type="entry name" value="EXOC6/Sec15_C"/>
</dbReference>
<evidence type="ECO:0000313" key="10">
    <source>
        <dbReference type="Proteomes" id="UP000788993"/>
    </source>
</evidence>
<dbReference type="Gene3D" id="1.10.357.30">
    <property type="entry name" value="Exocyst complex subunit Sec15 C-terminal domain, N-terminal subdomain"/>
    <property type="match status" value="1"/>
</dbReference>
<feature type="domain" description="Exocyst complex subunit EXOC6/Sec15 C-terminal" evidence="7">
    <location>
        <begin position="414"/>
        <end position="773"/>
    </location>
</feature>
<dbReference type="PANTHER" id="PTHR12702:SF0">
    <property type="entry name" value="EXOCYST COMPLEX COMPONENT 6"/>
    <property type="match status" value="1"/>
</dbReference>
<evidence type="ECO:0000256" key="4">
    <source>
        <dbReference type="ARBA" id="ARBA00023054"/>
    </source>
</evidence>
<dbReference type="GO" id="GO:0006893">
    <property type="term" value="P:Golgi to plasma membrane transport"/>
    <property type="evidence" value="ECO:0007669"/>
    <property type="project" value="TreeGrafter"/>
</dbReference>
<feature type="region of interest" description="Disordered" evidence="6">
    <location>
        <begin position="784"/>
        <end position="833"/>
    </location>
</feature>
<evidence type="ECO:0000256" key="1">
    <source>
        <dbReference type="ARBA" id="ARBA00007944"/>
    </source>
</evidence>
<feature type="compositionally biased region" description="Basic and acidic residues" evidence="6">
    <location>
        <begin position="784"/>
        <end position="794"/>
    </location>
</feature>
<dbReference type="Pfam" id="PF20651">
    <property type="entry name" value="EXOC6_Sec15_N"/>
    <property type="match status" value="1"/>
</dbReference>
<organism evidence="9 10">
    <name type="scientific">Ogataea polymorpha</name>
    <dbReference type="NCBI Taxonomy" id="460523"/>
    <lineage>
        <taxon>Eukaryota</taxon>
        <taxon>Fungi</taxon>
        <taxon>Dikarya</taxon>
        <taxon>Ascomycota</taxon>
        <taxon>Saccharomycotina</taxon>
        <taxon>Pichiomycetes</taxon>
        <taxon>Pichiales</taxon>
        <taxon>Pichiaceae</taxon>
        <taxon>Ogataea</taxon>
    </lineage>
</organism>
<reference evidence="9" key="2">
    <citation type="submission" date="2021-01" db="EMBL/GenBank/DDBJ databases">
        <authorList>
            <person name="Schikora-Tamarit M.A."/>
        </authorList>
    </citation>
    <scope>NUCLEOTIDE SEQUENCE</scope>
    <source>
        <strain evidence="9">NCAIM Y.01608</strain>
    </source>
</reference>
<dbReference type="Gene3D" id="1.20.58.670">
    <property type="entry name" value="Dsl1p vesicle tethering complex, Tip20p subunit, domain D"/>
    <property type="match status" value="1"/>
</dbReference>
<keyword evidence="2 5" id="KW-0813">Transport</keyword>
<dbReference type="PIRSF" id="PIRSF025007">
    <property type="entry name" value="Sec15"/>
    <property type="match status" value="1"/>
</dbReference>
<proteinExistence type="inferred from homology"/>
<comment type="similarity">
    <text evidence="1 5">Belongs to the SEC15 family.</text>
</comment>
<dbReference type="GO" id="GO:0006886">
    <property type="term" value="P:intracellular protein transport"/>
    <property type="evidence" value="ECO:0007669"/>
    <property type="project" value="InterPro"/>
</dbReference>
<evidence type="ECO:0000256" key="6">
    <source>
        <dbReference type="SAM" id="MobiDB-lite"/>
    </source>
</evidence>
<comment type="caution">
    <text evidence="9">The sequence shown here is derived from an EMBL/GenBank/DDBJ whole genome shotgun (WGS) entry which is preliminary data.</text>
</comment>
<name>A0A9P8NUY0_9ASCO</name>
<dbReference type="GO" id="GO:0090522">
    <property type="term" value="P:vesicle tethering involved in exocytosis"/>
    <property type="evidence" value="ECO:0007669"/>
    <property type="project" value="UniProtKB-UniRule"/>
</dbReference>
<dbReference type="InterPro" id="IPR042044">
    <property type="entry name" value="EXOC6PINT-1/Sec15/Tip20_C_dom2"/>
</dbReference>